<name>A0A840NP96_9PSEU</name>
<organism evidence="2 3">
    <name type="scientific">Saccharopolyspora gloriosae</name>
    <dbReference type="NCBI Taxonomy" id="455344"/>
    <lineage>
        <taxon>Bacteria</taxon>
        <taxon>Bacillati</taxon>
        <taxon>Actinomycetota</taxon>
        <taxon>Actinomycetes</taxon>
        <taxon>Pseudonocardiales</taxon>
        <taxon>Pseudonocardiaceae</taxon>
        <taxon>Saccharopolyspora</taxon>
    </lineage>
</organism>
<keyword evidence="1" id="KW-1133">Transmembrane helix</keyword>
<keyword evidence="3" id="KW-1185">Reference proteome</keyword>
<protein>
    <submittedName>
        <fullName evidence="2">Uncharacterized protein</fullName>
    </submittedName>
</protein>
<feature type="transmembrane region" description="Helical" evidence="1">
    <location>
        <begin position="46"/>
        <end position="65"/>
    </location>
</feature>
<keyword evidence="1" id="KW-0812">Transmembrane</keyword>
<gene>
    <name evidence="2" type="ORF">BJ969_004010</name>
</gene>
<reference evidence="2 3" key="1">
    <citation type="submission" date="2020-08" db="EMBL/GenBank/DDBJ databases">
        <title>Sequencing the genomes of 1000 actinobacteria strains.</title>
        <authorList>
            <person name="Klenk H.-P."/>
        </authorList>
    </citation>
    <scope>NUCLEOTIDE SEQUENCE [LARGE SCALE GENOMIC DNA]</scope>
    <source>
        <strain evidence="2 3">DSM 45582</strain>
    </source>
</reference>
<sequence length="75" mass="8201">MMATTSPHRTEDRHHRRHTGLGPFLWSALIVAAAITETWQSPAERGFALLALVLVGVGTLAVVVLKLRAGDEDER</sequence>
<dbReference type="EMBL" id="JACHIV010000001">
    <property type="protein sequence ID" value="MBB5070922.1"/>
    <property type="molecule type" value="Genomic_DNA"/>
</dbReference>
<evidence type="ECO:0000313" key="2">
    <source>
        <dbReference type="EMBL" id="MBB5070922.1"/>
    </source>
</evidence>
<evidence type="ECO:0000313" key="3">
    <source>
        <dbReference type="Proteomes" id="UP000580474"/>
    </source>
</evidence>
<comment type="caution">
    <text evidence="2">The sequence shown here is derived from an EMBL/GenBank/DDBJ whole genome shotgun (WGS) entry which is preliminary data.</text>
</comment>
<accession>A0A840NP96</accession>
<proteinExistence type="predicted"/>
<keyword evidence="1" id="KW-0472">Membrane</keyword>
<feature type="transmembrane region" description="Helical" evidence="1">
    <location>
        <begin position="21"/>
        <end position="40"/>
    </location>
</feature>
<dbReference type="RefSeq" id="WP_184480864.1">
    <property type="nucleotide sequence ID" value="NZ_JACHIV010000001.1"/>
</dbReference>
<dbReference type="AlphaFoldDB" id="A0A840NP96"/>
<evidence type="ECO:0000256" key="1">
    <source>
        <dbReference type="SAM" id="Phobius"/>
    </source>
</evidence>
<dbReference type="Proteomes" id="UP000580474">
    <property type="component" value="Unassembled WGS sequence"/>
</dbReference>